<proteinExistence type="predicted"/>
<evidence type="ECO:0000313" key="2">
    <source>
        <dbReference type="EMBL" id="KUI57648.1"/>
    </source>
</evidence>
<keyword evidence="1" id="KW-0472">Membrane</keyword>
<dbReference type="EMBL" id="KN714702">
    <property type="protein sequence ID" value="KUI57648.1"/>
    <property type="molecule type" value="Genomic_DNA"/>
</dbReference>
<reference evidence="3" key="1">
    <citation type="submission" date="2014-12" db="EMBL/GenBank/DDBJ databases">
        <title>Genome Sequence of Valsa Canker Pathogens Uncovers a Specific Adaption of Colonization on Woody Bark.</title>
        <authorList>
            <person name="Yin Z."/>
            <person name="Liu H."/>
            <person name="Gao X."/>
            <person name="Li Z."/>
            <person name="Song N."/>
            <person name="Ke X."/>
            <person name="Dai Q."/>
            <person name="Wu Y."/>
            <person name="Sun Y."/>
            <person name="Xu J.-R."/>
            <person name="Kang Z.K."/>
            <person name="Wang L."/>
            <person name="Huang L."/>
        </authorList>
    </citation>
    <scope>NUCLEOTIDE SEQUENCE [LARGE SCALE GENOMIC DNA]</scope>
    <source>
        <strain evidence="3">SXYL134</strain>
    </source>
</reference>
<evidence type="ECO:0000313" key="3">
    <source>
        <dbReference type="Proteomes" id="UP000078576"/>
    </source>
</evidence>
<accession>A0A194V164</accession>
<dbReference type="AlphaFoldDB" id="A0A194V164"/>
<evidence type="ECO:0000256" key="1">
    <source>
        <dbReference type="SAM" id="Phobius"/>
    </source>
</evidence>
<name>A0A194V164_CYTMA</name>
<organism evidence="2 3">
    <name type="scientific">Cytospora mali</name>
    <name type="common">Apple Valsa canker fungus</name>
    <name type="synonym">Valsa mali</name>
    <dbReference type="NCBI Taxonomy" id="578113"/>
    <lineage>
        <taxon>Eukaryota</taxon>
        <taxon>Fungi</taxon>
        <taxon>Dikarya</taxon>
        <taxon>Ascomycota</taxon>
        <taxon>Pezizomycotina</taxon>
        <taxon>Sordariomycetes</taxon>
        <taxon>Sordariomycetidae</taxon>
        <taxon>Diaporthales</taxon>
        <taxon>Cytosporaceae</taxon>
        <taxon>Cytospora</taxon>
    </lineage>
</organism>
<keyword evidence="1" id="KW-1133">Transmembrane helix</keyword>
<gene>
    <name evidence="2" type="ORF">VP1G_04909</name>
</gene>
<protein>
    <submittedName>
        <fullName evidence="2">Sexual differentiation process protein isp4</fullName>
    </submittedName>
</protein>
<dbReference type="Proteomes" id="UP000078576">
    <property type="component" value="Unassembled WGS sequence"/>
</dbReference>
<keyword evidence="3" id="KW-1185">Reference proteome</keyword>
<feature type="transmembrane region" description="Helical" evidence="1">
    <location>
        <begin position="12"/>
        <end position="33"/>
    </location>
</feature>
<sequence>MNGWWLQYNYITSAALDTGLIVSTIVVFFSLYLTETSAPNWFGNVGALSTADMEGTAVQSVLPAGQTFGPSTWI</sequence>
<dbReference type="OrthoDB" id="9986677at2759"/>
<keyword evidence="1" id="KW-0812">Transmembrane</keyword>